<evidence type="ECO:0000256" key="2">
    <source>
        <dbReference type="ARBA" id="ARBA00023134"/>
    </source>
</evidence>
<dbReference type="GO" id="GO:0008017">
    <property type="term" value="F:microtubule binding"/>
    <property type="evidence" value="ECO:0007669"/>
    <property type="project" value="TreeGrafter"/>
</dbReference>
<evidence type="ECO:0000259" key="4">
    <source>
        <dbReference type="PROSITE" id="PS51388"/>
    </source>
</evidence>
<dbReference type="InterPro" id="IPR000375">
    <property type="entry name" value="Dynamin_stalk"/>
</dbReference>
<accession>A0AAX4P4B4</accession>
<dbReference type="Pfam" id="PF02212">
    <property type="entry name" value="GED"/>
    <property type="match status" value="1"/>
</dbReference>
<dbReference type="GO" id="GO:0005874">
    <property type="term" value="C:microtubule"/>
    <property type="evidence" value="ECO:0007669"/>
    <property type="project" value="TreeGrafter"/>
</dbReference>
<reference evidence="6 7" key="1">
    <citation type="submission" date="2024-03" db="EMBL/GenBank/DDBJ databases">
        <title>Complete genome sequence of the green alga Chloropicon roscoffensis RCC1871.</title>
        <authorList>
            <person name="Lemieux C."/>
            <person name="Pombert J.-F."/>
            <person name="Otis C."/>
            <person name="Turmel M."/>
        </authorList>
    </citation>
    <scope>NUCLEOTIDE SEQUENCE [LARGE SCALE GENOMIC DNA]</scope>
    <source>
        <strain evidence="6 7">RCC1871</strain>
    </source>
</reference>
<dbReference type="GO" id="GO:0016020">
    <property type="term" value="C:membrane"/>
    <property type="evidence" value="ECO:0007669"/>
    <property type="project" value="TreeGrafter"/>
</dbReference>
<feature type="compositionally biased region" description="Polar residues" evidence="3">
    <location>
        <begin position="544"/>
        <end position="560"/>
    </location>
</feature>
<dbReference type="InterPro" id="IPR027417">
    <property type="entry name" value="P-loop_NTPase"/>
</dbReference>
<dbReference type="PRINTS" id="PR00195">
    <property type="entry name" value="DYNAMIN"/>
</dbReference>
<feature type="region of interest" description="Disordered" evidence="3">
    <location>
        <begin position="544"/>
        <end position="579"/>
    </location>
</feature>
<evidence type="ECO:0000259" key="5">
    <source>
        <dbReference type="PROSITE" id="PS51718"/>
    </source>
</evidence>
<evidence type="ECO:0000256" key="1">
    <source>
        <dbReference type="ARBA" id="ARBA00022741"/>
    </source>
</evidence>
<dbReference type="SMART" id="SM00053">
    <property type="entry name" value="DYNc"/>
    <property type="match status" value="1"/>
</dbReference>
<name>A0AAX4P4B4_9CHLO</name>
<feature type="domain" description="GED" evidence="4">
    <location>
        <begin position="621"/>
        <end position="712"/>
    </location>
</feature>
<proteinExistence type="predicted"/>
<protein>
    <submittedName>
        <fullName evidence="6">Dynamin GTPase</fullName>
    </submittedName>
</protein>
<dbReference type="EMBL" id="CP151503">
    <property type="protein sequence ID" value="WZN60885.1"/>
    <property type="molecule type" value="Genomic_DNA"/>
</dbReference>
<organism evidence="6 7">
    <name type="scientific">Chloropicon roscoffensis</name>
    <dbReference type="NCBI Taxonomy" id="1461544"/>
    <lineage>
        <taxon>Eukaryota</taxon>
        <taxon>Viridiplantae</taxon>
        <taxon>Chlorophyta</taxon>
        <taxon>Chloropicophyceae</taxon>
        <taxon>Chloropicales</taxon>
        <taxon>Chloropicaceae</taxon>
        <taxon>Chloropicon</taxon>
    </lineage>
</organism>
<dbReference type="InterPro" id="IPR022812">
    <property type="entry name" value="Dynamin"/>
</dbReference>
<feature type="region of interest" description="Disordered" evidence="3">
    <location>
        <begin position="711"/>
        <end position="784"/>
    </location>
</feature>
<dbReference type="Proteomes" id="UP001472866">
    <property type="component" value="Chromosome 03"/>
</dbReference>
<dbReference type="InterPro" id="IPR003130">
    <property type="entry name" value="GED"/>
</dbReference>
<keyword evidence="7" id="KW-1185">Reference proteome</keyword>
<dbReference type="GO" id="GO:0005737">
    <property type="term" value="C:cytoplasm"/>
    <property type="evidence" value="ECO:0007669"/>
    <property type="project" value="TreeGrafter"/>
</dbReference>
<evidence type="ECO:0000256" key="3">
    <source>
        <dbReference type="SAM" id="MobiDB-lite"/>
    </source>
</evidence>
<evidence type="ECO:0000313" key="7">
    <source>
        <dbReference type="Proteomes" id="UP001472866"/>
    </source>
</evidence>
<dbReference type="AlphaFoldDB" id="A0AAX4P4B4"/>
<dbReference type="InterPro" id="IPR030381">
    <property type="entry name" value="G_DYNAMIN_dom"/>
</dbReference>
<evidence type="ECO:0000313" key="6">
    <source>
        <dbReference type="EMBL" id="WZN60885.1"/>
    </source>
</evidence>
<dbReference type="PANTHER" id="PTHR11566:SF21">
    <property type="entry name" value="DYNAMIN RELATED PROTEIN 1, ISOFORM A"/>
    <property type="match status" value="1"/>
</dbReference>
<sequence>MPERMEDQGGKGIAALGEVLIPAINRVQDAFAAAGGLSFQLDLPQVAVVGSQSSGKSSVLESLVGRDFLPRGPDICTRRPLVLQLVHSAKGDEYGEFLHLPGETFTNFAKIRDEIEAETNRGAGSGKSISNVPIRLKIVSPHVLTMTLVDLPGITRVPVGNQPEDIEQRIRSMIMEYIKHQSCVILAVSPANADLANSDALTLAKQVDPEGARTIGVLTKLDIMDRGTNALAALENKVVPLALGYVGVVNRCQADINDGMDIKSAREAERKFFVQSEEYSSVAALCGTINLAQRLNEILVRHIHKILPRLKRQIEFAREENFHKLQSLGDWSGLDSKSAQGALLLKMLTEYSQLFGNHLDGQDGNLPANEVAGGARIRHIFQNIFVKELKGVDPAVTLTDKQIQTAIVNCSGIKGSLLMPEIPFQLLARRLIENLLEPCLQCARFVCEEMIHIARRCEPERLGMLPNLQQNLRSAVQAYIEDCLAPTEDMVSNLVSCELAHINTSHPDFIGGSQAIATILEHKKGLVERGKKKFEDESQAIRQSMSTPFKMNPQDQTSPSHGLASEQKKRKQDGEPEKQTGWIASIFGGGAKPSPESIYLQEPPKVLRVSETKNEQEELEVAVTRLLVSSYFGIVSKTLQDMVPKVVVHFMVNAVKSGLQKRLVELLYKEDLFSSLTKEHSDVASKRERCQKTLKFLHIAAHTLDSIPRALDQSTAGGTSGQRSTSRPQPTSSGRVPRRVSPKRTREDFPTNENAHPNVSPHKPSQRKSTSGPLGRGLASVIGR</sequence>
<dbReference type="InterPro" id="IPR045063">
    <property type="entry name" value="Dynamin_N"/>
</dbReference>
<dbReference type="PANTHER" id="PTHR11566">
    <property type="entry name" value="DYNAMIN"/>
    <property type="match status" value="1"/>
</dbReference>
<gene>
    <name evidence="6" type="ORF">HKI87_03g24190</name>
</gene>
<dbReference type="GO" id="GO:0003924">
    <property type="term" value="F:GTPase activity"/>
    <property type="evidence" value="ECO:0007669"/>
    <property type="project" value="InterPro"/>
</dbReference>
<dbReference type="FunFam" id="3.40.50.300:FF:001027">
    <property type="entry name" value="dynamin-related protein 3A"/>
    <property type="match status" value="1"/>
</dbReference>
<dbReference type="GO" id="GO:0005525">
    <property type="term" value="F:GTP binding"/>
    <property type="evidence" value="ECO:0007669"/>
    <property type="project" value="InterPro"/>
</dbReference>
<dbReference type="InterPro" id="IPR001401">
    <property type="entry name" value="Dynamin_GTPase"/>
</dbReference>
<keyword evidence="2" id="KW-0342">GTP-binding</keyword>
<dbReference type="PROSITE" id="PS51388">
    <property type="entry name" value="GED"/>
    <property type="match status" value="1"/>
</dbReference>
<dbReference type="Gene3D" id="1.20.120.1240">
    <property type="entry name" value="Dynamin, middle domain"/>
    <property type="match status" value="1"/>
</dbReference>
<dbReference type="SMART" id="SM00302">
    <property type="entry name" value="GED"/>
    <property type="match status" value="1"/>
</dbReference>
<feature type="compositionally biased region" description="Polar residues" evidence="3">
    <location>
        <begin position="712"/>
        <end position="734"/>
    </location>
</feature>
<dbReference type="SUPFAM" id="SSF52540">
    <property type="entry name" value="P-loop containing nucleoside triphosphate hydrolases"/>
    <property type="match status" value="1"/>
</dbReference>
<dbReference type="Gene3D" id="3.40.50.300">
    <property type="entry name" value="P-loop containing nucleotide triphosphate hydrolases"/>
    <property type="match status" value="1"/>
</dbReference>
<feature type="domain" description="Dynamin-type G" evidence="5">
    <location>
        <begin position="40"/>
        <end position="308"/>
    </location>
</feature>
<dbReference type="Pfam" id="PF01031">
    <property type="entry name" value="Dynamin_M"/>
    <property type="match status" value="1"/>
</dbReference>
<dbReference type="PROSITE" id="PS51718">
    <property type="entry name" value="G_DYNAMIN_2"/>
    <property type="match status" value="1"/>
</dbReference>
<dbReference type="InterPro" id="IPR020850">
    <property type="entry name" value="GED_dom"/>
</dbReference>
<dbReference type="CDD" id="cd08771">
    <property type="entry name" value="DLP_1"/>
    <property type="match status" value="1"/>
</dbReference>
<dbReference type="Pfam" id="PF00350">
    <property type="entry name" value="Dynamin_N"/>
    <property type="match status" value="1"/>
</dbReference>
<keyword evidence="1" id="KW-0547">Nucleotide-binding</keyword>